<keyword evidence="1" id="KW-0479">Metal-binding</keyword>
<reference evidence="7" key="1">
    <citation type="submission" date="2021-02" db="EMBL/GenBank/DDBJ databases">
        <authorList>
            <person name="Steward A R."/>
        </authorList>
    </citation>
    <scope>NUCLEOTIDE SEQUENCE</scope>
</reference>
<evidence type="ECO:0000313" key="7">
    <source>
        <dbReference type="EMBL" id="CAF4888784.1"/>
    </source>
</evidence>
<dbReference type="InterPro" id="IPR013087">
    <property type="entry name" value="Znf_C2H2_type"/>
</dbReference>
<dbReference type="GO" id="GO:0040029">
    <property type="term" value="P:epigenetic regulation of gene expression"/>
    <property type="evidence" value="ECO:0007669"/>
    <property type="project" value="UniProtKB-ARBA"/>
</dbReference>
<dbReference type="PANTHER" id="PTHR24379:SF121">
    <property type="entry name" value="C2H2-TYPE DOMAIN-CONTAINING PROTEIN"/>
    <property type="match status" value="1"/>
</dbReference>
<dbReference type="Proteomes" id="UP000663880">
    <property type="component" value="Unassembled WGS sequence"/>
</dbReference>
<dbReference type="Gene3D" id="3.30.160.60">
    <property type="entry name" value="Classic Zinc Finger"/>
    <property type="match status" value="5"/>
</dbReference>
<keyword evidence="4" id="KW-0862">Zinc</keyword>
<dbReference type="SMART" id="SM00355">
    <property type="entry name" value="ZnF_C2H2"/>
    <property type="match status" value="10"/>
</dbReference>
<evidence type="ECO:0000256" key="2">
    <source>
        <dbReference type="ARBA" id="ARBA00022737"/>
    </source>
</evidence>
<name>A0A821UFA8_9NEOP</name>
<evidence type="ECO:0000313" key="8">
    <source>
        <dbReference type="Proteomes" id="UP000663880"/>
    </source>
</evidence>
<dbReference type="FunFam" id="3.30.160.60:FF:000690">
    <property type="entry name" value="Zinc finger protein 354C"/>
    <property type="match status" value="1"/>
</dbReference>
<dbReference type="OrthoDB" id="6077919at2759"/>
<evidence type="ECO:0000256" key="5">
    <source>
        <dbReference type="PROSITE-ProRule" id="PRU00042"/>
    </source>
</evidence>
<accession>A0A821UFA8</accession>
<dbReference type="PROSITE" id="PS00028">
    <property type="entry name" value="ZINC_FINGER_C2H2_1"/>
    <property type="match status" value="9"/>
</dbReference>
<feature type="domain" description="C2H2-type" evidence="6">
    <location>
        <begin position="370"/>
        <end position="393"/>
    </location>
</feature>
<dbReference type="GO" id="GO:0003682">
    <property type="term" value="F:chromatin binding"/>
    <property type="evidence" value="ECO:0007669"/>
    <property type="project" value="UniProtKB-ARBA"/>
</dbReference>
<dbReference type="SUPFAM" id="SSF57667">
    <property type="entry name" value="beta-beta-alpha zinc fingers"/>
    <property type="match status" value="4"/>
</dbReference>
<feature type="domain" description="C2H2-type" evidence="6">
    <location>
        <begin position="200"/>
        <end position="222"/>
    </location>
</feature>
<dbReference type="GO" id="GO:0000785">
    <property type="term" value="C:chromatin"/>
    <property type="evidence" value="ECO:0007669"/>
    <property type="project" value="UniProtKB-ARBA"/>
</dbReference>
<feature type="domain" description="C2H2-type" evidence="6">
    <location>
        <begin position="314"/>
        <end position="341"/>
    </location>
</feature>
<feature type="domain" description="C2H2-type" evidence="6">
    <location>
        <begin position="342"/>
        <end position="369"/>
    </location>
</feature>
<dbReference type="PROSITE" id="PS50157">
    <property type="entry name" value="ZINC_FINGER_C2H2_2"/>
    <property type="match status" value="7"/>
</dbReference>
<dbReference type="AlphaFoldDB" id="A0A821UFA8"/>
<keyword evidence="3 5" id="KW-0863">Zinc-finger</keyword>
<evidence type="ECO:0000256" key="1">
    <source>
        <dbReference type="ARBA" id="ARBA00022723"/>
    </source>
</evidence>
<sequence>MLLARIKSIPTDVVVKMERVDTESEEYDEEWQSNLAGFTSTKESEKISLNEEMNKHWVNIREILKWSNATPIRSYGGRGYLCCYCSKQFVDPRDLRAHTSQSHIGINDACFTKKAHLNGYCIKLDITELFCNICGESIDNVELLLDHLSKYHSIQIYTDIKNLIVPFKFNSEELQCCICDEKFGAFKVLLAHMNDHIRNYVCEVCDAGFVNVKQLRGHAEIHKTGSHKCEQCGKVFSTMRSCSFHMNRVHRRTFVYKCGHCSQSFKESRQKQKHQLEVHGVGAVITCEYCERCFKNQTTYKIHVNRDHLKLRKFACTMCEMRFYKCSDLHDHMVRHTGERVYKCEICQKAFARRKTLREHTRIHLDDKRFKCEHCDKGFVQKCNLRTHLLNKHKLII</sequence>
<proteinExistence type="predicted"/>
<dbReference type="PANTHER" id="PTHR24379">
    <property type="entry name" value="KRAB AND ZINC FINGER DOMAIN-CONTAINING"/>
    <property type="match status" value="1"/>
</dbReference>
<feature type="domain" description="C2H2-type" evidence="6">
    <location>
        <begin position="256"/>
        <end position="279"/>
    </location>
</feature>
<protein>
    <recommendedName>
        <fullName evidence="6">C2H2-type domain-containing protein</fullName>
    </recommendedName>
</protein>
<dbReference type="InterPro" id="IPR036236">
    <property type="entry name" value="Znf_C2H2_sf"/>
</dbReference>
<keyword evidence="2" id="KW-0677">Repeat</keyword>
<dbReference type="GO" id="GO:0043565">
    <property type="term" value="F:sequence-specific DNA binding"/>
    <property type="evidence" value="ECO:0007669"/>
    <property type="project" value="UniProtKB-ARBA"/>
</dbReference>
<gene>
    <name evidence="7" type="ORF">PMACD_LOCUS10263</name>
</gene>
<feature type="domain" description="C2H2-type" evidence="6">
    <location>
        <begin position="227"/>
        <end position="250"/>
    </location>
</feature>
<dbReference type="GO" id="GO:0008270">
    <property type="term" value="F:zinc ion binding"/>
    <property type="evidence" value="ECO:0007669"/>
    <property type="project" value="UniProtKB-KW"/>
</dbReference>
<evidence type="ECO:0000256" key="4">
    <source>
        <dbReference type="ARBA" id="ARBA00022833"/>
    </source>
</evidence>
<dbReference type="EMBL" id="CAJOBZ010000031">
    <property type="protein sequence ID" value="CAF4888784.1"/>
    <property type="molecule type" value="Genomic_DNA"/>
</dbReference>
<keyword evidence="8" id="KW-1185">Reference proteome</keyword>
<dbReference type="Pfam" id="PF00096">
    <property type="entry name" value="zf-C2H2"/>
    <property type="match status" value="3"/>
</dbReference>
<organism evidence="7 8">
    <name type="scientific">Pieris macdunnoughi</name>
    <dbReference type="NCBI Taxonomy" id="345717"/>
    <lineage>
        <taxon>Eukaryota</taxon>
        <taxon>Metazoa</taxon>
        <taxon>Ecdysozoa</taxon>
        <taxon>Arthropoda</taxon>
        <taxon>Hexapoda</taxon>
        <taxon>Insecta</taxon>
        <taxon>Pterygota</taxon>
        <taxon>Neoptera</taxon>
        <taxon>Endopterygota</taxon>
        <taxon>Lepidoptera</taxon>
        <taxon>Glossata</taxon>
        <taxon>Ditrysia</taxon>
        <taxon>Papilionoidea</taxon>
        <taxon>Pieridae</taxon>
        <taxon>Pierinae</taxon>
        <taxon>Pieris</taxon>
    </lineage>
</organism>
<evidence type="ECO:0000259" key="6">
    <source>
        <dbReference type="PROSITE" id="PS50157"/>
    </source>
</evidence>
<comment type="caution">
    <text evidence="7">The sequence shown here is derived from an EMBL/GenBank/DDBJ whole genome shotgun (WGS) entry which is preliminary data.</text>
</comment>
<feature type="domain" description="C2H2-type" evidence="6">
    <location>
        <begin position="80"/>
        <end position="108"/>
    </location>
</feature>
<evidence type="ECO:0000256" key="3">
    <source>
        <dbReference type="ARBA" id="ARBA00022771"/>
    </source>
</evidence>